<evidence type="ECO:0000256" key="3">
    <source>
        <dbReference type="ARBA" id="ARBA00022837"/>
    </source>
</evidence>
<evidence type="ECO:0000259" key="6">
    <source>
        <dbReference type="Pfam" id="PF25967"/>
    </source>
</evidence>
<evidence type="ECO:0000313" key="7">
    <source>
        <dbReference type="EMBL" id="CAB4577239.1"/>
    </source>
</evidence>
<dbReference type="Gene3D" id="2.60.40.2030">
    <property type="match status" value="3"/>
</dbReference>
<evidence type="ECO:0000259" key="5">
    <source>
        <dbReference type="Pfam" id="PF03160"/>
    </source>
</evidence>
<protein>
    <submittedName>
        <fullName evidence="7">Unannotated protein</fullName>
    </submittedName>
</protein>
<reference evidence="7" key="1">
    <citation type="submission" date="2020-05" db="EMBL/GenBank/DDBJ databases">
        <authorList>
            <person name="Chiriac C."/>
            <person name="Salcher M."/>
            <person name="Ghai R."/>
            <person name="Kavagutti S V."/>
        </authorList>
    </citation>
    <scope>NUCLEOTIDE SEQUENCE</scope>
</reference>
<organism evidence="7">
    <name type="scientific">freshwater metagenome</name>
    <dbReference type="NCBI Taxonomy" id="449393"/>
    <lineage>
        <taxon>unclassified sequences</taxon>
        <taxon>metagenomes</taxon>
        <taxon>ecological metagenomes</taxon>
    </lineage>
</organism>
<feature type="domain" description="Calx-beta" evidence="5">
    <location>
        <begin position="122"/>
        <end position="239"/>
    </location>
</feature>
<evidence type="ECO:0000256" key="1">
    <source>
        <dbReference type="ARBA" id="ARBA00022729"/>
    </source>
</evidence>
<name>A0A6J6EPA0_9ZZZZ</name>
<dbReference type="InterPro" id="IPR026919">
    <property type="entry name" value="ADGRV1"/>
</dbReference>
<feature type="domain" description="Multidrug resistance protein MdtA-like C-terminal permuted SH3" evidence="6">
    <location>
        <begin position="438"/>
        <end position="494"/>
    </location>
</feature>
<dbReference type="GO" id="GO:0004930">
    <property type="term" value="F:G protein-coupled receptor activity"/>
    <property type="evidence" value="ECO:0007669"/>
    <property type="project" value="InterPro"/>
</dbReference>
<sequence>MRPTITLSSDVAEVDEGGQVVLTFRAEPAPTAPLTVDLTIGGDAASGNDPDDGDDYGEIDDSFVFPAGATTYTITLPVWVDSVIEDREDINVSLTDQFGNDPNYVVGPQNEVRVRIRANGDDLVPVITLESSSAVVREGATVTFTFRSTVESNRDLDLTVVTGGSARSGSDYGVIELDDIAIPAGATSTTVQVQLRSDGVVEGDERLTLAVVPDPDDDPADPSYLPGNPASTSVVIESDDLPELTLRGGGDVAEGQATSFTIVADAPVTADTSVNYQLGGTANAGDDFDTLSGTVILPAGRSEVTVPITTIDDDVVFLPSDMVVADWPARIGTVEVDEGEFVLQGAPVLTLTEPVFTITLQVGPGERAELEVGQTAMVSLDALDEDLPGVIATLDDTATVDDQGAETYEGTVVVEGELDAVDGARATVDVTLSERLGVLAVPVAAVLRSAGGDVVRVVNDEGTITRIPVTIGLVDGEWVEITSGLVGDELVIVDVDAAAEPTGGGGGGGGGGGDGGG</sequence>
<accession>A0A6J6EPA0</accession>
<dbReference type="Pfam" id="PF03160">
    <property type="entry name" value="Calx-beta"/>
    <property type="match status" value="3"/>
</dbReference>
<evidence type="ECO:0000256" key="4">
    <source>
        <dbReference type="SAM" id="MobiDB-lite"/>
    </source>
</evidence>
<dbReference type="Gene3D" id="2.40.420.20">
    <property type="match status" value="1"/>
</dbReference>
<dbReference type="Pfam" id="PF25967">
    <property type="entry name" value="RND-MFP_C"/>
    <property type="match status" value="1"/>
</dbReference>
<gene>
    <name evidence="7" type="ORF">UFOPK1493_02796</name>
</gene>
<feature type="domain" description="Calx-beta" evidence="5">
    <location>
        <begin position="255"/>
        <end position="316"/>
    </location>
</feature>
<keyword evidence="3" id="KW-0106">Calcium</keyword>
<feature type="domain" description="Calx-beta" evidence="5">
    <location>
        <begin position="51"/>
        <end position="108"/>
    </location>
</feature>
<dbReference type="SUPFAM" id="SSF141072">
    <property type="entry name" value="CalX-like"/>
    <property type="match status" value="3"/>
</dbReference>
<dbReference type="AlphaFoldDB" id="A0A6J6EPA0"/>
<feature type="region of interest" description="Disordered" evidence="4">
    <location>
        <begin position="211"/>
        <end position="233"/>
    </location>
</feature>
<dbReference type="GO" id="GO:0016020">
    <property type="term" value="C:membrane"/>
    <property type="evidence" value="ECO:0007669"/>
    <property type="project" value="InterPro"/>
</dbReference>
<proteinExistence type="predicted"/>
<keyword evidence="2" id="KW-0677">Repeat</keyword>
<dbReference type="PANTHER" id="PTHR46682">
    <property type="entry name" value="ADHESION G-PROTEIN COUPLED RECEPTOR V1"/>
    <property type="match status" value="1"/>
</dbReference>
<dbReference type="InterPro" id="IPR038081">
    <property type="entry name" value="CalX-like_sf"/>
</dbReference>
<evidence type="ECO:0000256" key="2">
    <source>
        <dbReference type="ARBA" id="ARBA00022737"/>
    </source>
</evidence>
<dbReference type="EMBL" id="CAEZSR010000129">
    <property type="protein sequence ID" value="CAB4577239.1"/>
    <property type="molecule type" value="Genomic_DNA"/>
</dbReference>
<dbReference type="InterPro" id="IPR058627">
    <property type="entry name" value="MdtA-like_C"/>
</dbReference>
<keyword evidence="1" id="KW-0732">Signal</keyword>
<dbReference type="PANTHER" id="PTHR46682:SF1">
    <property type="entry name" value="ADHESION G-PROTEIN COUPLED RECEPTOR V1"/>
    <property type="match status" value="1"/>
</dbReference>
<dbReference type="InterPro" id="IPR003644">
    <property type="entry name" value="Calx_beta"/>
</dbReference>